<dbReference type="EMBL" id="JABFCS010000001">
    <property type="protein sequence ID" value="NNU44041.1"/>
    <property type="molecule type" value="Genomic_DNA"/>
</dbReference>
<feature type="modified residue" description="4-aspartylphosphate" evidence="3">
    <location>
        <position position="38"/>
    </location>
</feature>
<dbReference type="SUPFAM" id="SSF52172">
    <property type="entry name" value="CheY-like"/>
    <property type="match status" value="1"/>
</dbReference>
<evidence type="ECO:0000256" key="1">
    <source>
        <dbReference type="ARBA" id="ARBA00022553"/>
    </source>
</evidence>
<dbReference type="SMART" id="SM00421">
    <property type="entry name" value="HTH_LUXR"/>
    <property type="match status" value="1"/>
</dbReference>
<keyword evidence="2" id="KW-0238">DNA-binding</keyword>
<evidence type="ECO:0000259" key="5">
    <source>
        <dbReference type="PROSITE" id="PS50110"/>
    </source>
</evidence>
<evidence type="ECO:0000313" key="7">
    <source>
        <dbReference type="Proteomes" id="UP000552954"/>
    </source>
</evidence>
<dbReference type="InterPro" id="IPR051015">
    <property type="entry name" value="EvgA-like"/>
</dbReference>
<dbReference type="GO" id="GO:0000160">
    <property type="term" value="P:phosphorelay signal transduction system"/>
    <property type="evidence" value="ECO:0007669"/>
    <property type="project" value="InterPro"/>
</dbReference>
<reference evidence="6 7" key="1">
    <citation type="submission" date="2020-05" db="EMBL/GenBank/DDBJ databases">
        <authorList>
            <person name="Khan S.A."/>
            <person name="Jeon C.O."/>
            <person name="Chun B.H."/>
        </authorList>
    </citation>
    <scope>NUCLEOTIDE SEQUENCE [LARGE SCALE GENOMIC DNA]</scope>
    <source>
        <strain evidence="6 7">B156</strain>
    </source>
</reference>
<dbReference type="PANTHER" id="PTHR45566:SF1">
    <property type="entry name" value="HTH-TYPE TRANSCRIPTIONAL REGULATOR YHJB-RELATED"/>
    <property type="match status" value="1"/>
</dbReference>
<organism evidence="6 7">
    <name type="scientific">Ramlibacter montanisoli</name>
    <dbReference type="NCBI Taxonomy" id="2732512"/>
    <lineage>
        <taxon>Bacteria</taxon>
        <taxon>Pseudomonadati</taxon>
        <taxon>Pseudomonadota</taxon>
        <taxon>Betaproteobacteria</taxon>
        <taxon>Burkholderiales</taxon>
        <taxon>Comamonadaceae</taxon>
        <taxon>Ramlibacter</taxon>
    </lineage>
</organism>
<dbReference type="PROSITE" id="PS50110">
    <property type="entry name" value="RESPONSE_REGULATORY"/>
    <property type="match status" value="1"/>
</dbReference>
<evidence type="ECO:0000256" key="2">
    <source>
        <dbReference type="ARBA" id="ARBA00023125"/>
    </source>
</evidence>
<name>A0A849KHD1_9BURK</name>
<dbReference type="PANTHER" id="PTHR45566">
    <property type="entry name" value="HTH-TYPE TRANSCRIPTIONAL REGULATOR YHJB-RELATED"/>
    <property type="match status" value="1"/>
</dbReference>
<dbReference type="InterPro" id="IPR001789">
    <property type="entry name" value="Sig_transdc_resp-reg_receiver"/>
</dbReference>
<dbReference type="CDD" id="cd17535">
    <property type="entry name" value="REC_NarL-like"/>
    <property type="match status" value="1"/>
</dbReference>
<comment type="caution">
    <text evidence="6">The sequence shown here is derived from an EMBL/GenBank/DDBJ whole genome shotgun (WGS) entry which is preliminary data.</text>
</comment>
<accession>A0A849KHD1</accession>
<dbReference type="Gene3D" id="1.10.10.10">
    <property type="entry name" value="Winged helix-like DNA-binding domain superfamily/Winged helix DNA-binding domain"/>
    <property type="match status" value="1"/>
</dbReference>
<evidence type="ECO:0000259" key="4">
    <source>
        <dbReference type="PROSITE" id="PS50043"/>
    </source>
</evidence>
<dbReference type="PRINTS" id="PR00038">
    <property type="entry name" value="HTHLUXR"/>
</dbReference>
<dbReference type="Pfam" id="PF00196">
    <property type="entry name" value="GerE"/>
    <property type="match status" value="1"/>
</dbReference>
<sequence length="208" mass="22415">MYTLQNTGMDVHVIECSVLETAFQRMDDGLAVDLTILDLQMPGYHGLDSLRAMRGRRPEVPVLVLSGNEDPAIVRECIDLGAYGFVPKSAPSDQFHAALSLVLSGGVYLPPTSLSVGMPATRAQQDAWSRLGAHLTERQRQVLLGIVQGKPNKVIARDLGLSDTTVKSHVAHILDALVVSNRTEAVYALARAGVSIRDLQASSPDSVF</sequence>
<keyword evidence="7" id="KW-1185">Reference proteome</keyword>
<dbReference type="SMART" id="SM00448">
    <property type="entry name" value="REC"/>
    <property type="match status" value="1"/>
</dbReference>
<proteinExistence type="predicted"/>
<dbReference type="AlphaFoldDB" id="A0A849KHD1"/>
<dbReference type="Pfam" id="PF00072">
    <property type="entry name" value="Response_reg"/>
    <property type="match status" value="1"/>
</dbReference>
<evidence type="ECO:0000256" key="3">
    <source>
        <dbReference type="PROSITE-ProRule" id="PRU00169"/>
    </source>
</evidence>
<dbReference type="SUPFAM" id="SSF46894">
    <property type="entry name" value="C-terminal effector domain of the bipartite response regulators"/>
    <property type="match status" value="1"/>
</dbReference>
<feature type="domain" description="HTH luxR-type" evidence="4">
    <location>
        <begin position="128"/>
        <end position="193"/>
    </location>
</feature>
<dbReference type="InterPro" id="IPR036388">
    <property type="entry name" value="WH-like_DNA-bd_sf"/>
</dbReference>
<dbReference type="InterPro" id="IPR016032">
    <property type="entry name" value="Sig_transdc_resp-reg_C-effctor"/>
</dbReference>
<protein>
    <submittedName>
        <fullName evidence="6">Response regulator transcription factor</fullName>
    </submittedName>
</protein>
<dbReference type="Gene3D" id="3.40.50.2300">
    <property type="match status" value="1"/>
</dbReference>
<dbReference type="InterPro" id="IPR000792">
    <property type="entry name" value="Tscrpt_reg_LuxR_C"/>
</dbReference>
<reference evidence="6 7" key="2">
    <citation type="submission" date="2020-06" db="EMBL/GenBank/DDBJ databases">
        <title>Ramlibacter rhizophilus sp. nov., isolated from rhizosphere soil of national flower Mugunghwa from South Korea.</title>
        <authorList>
            <person name="Zheng-Fei Y."/>
            <person name="Huan T."/>
        </authorList>
    </citation>
    <scope>NUCLEOTIDE SEQUENCE [LARGE SCALE GENOMIC DNA]</scope>
    <source>
        <strain evidence="6 7">B156</strain>
    </source>
</reference>
<dbReference type="Proteomes" id="UP000552954">
    <property type="component" value="Unassembled WGS sequence"/>
</dbReference>
<feature type="domain" description="Response regulatory" evidence="5">
    <location>
        <begin position="1"/>
        <end position="103"/>
    </location>
</feature>
<gene>
    <name evidence="6" type="ORF">HK415_14050</name>
</gene>
<dbReference type="InterPro" id="IPR058245">
    <property type="entry name" value="NreC/VraR/RcsB-like_REC"/>
</dbReference>
<dbReference type="GO" id="GO:0003677">
    <property type="term" value="F:DNA binding"/>
    <property type="evidence" value="ECO:0007669"/>
    <property type="project" value="UniProtKB-KW"/>
</dbReference>
<dbReference type="GO" id="GO:0006355">
    <property type="term" value="P:regulation of DNA-templated transcription"/>
    <property type="evidence" value="ECO:0007669"/>
    <property type="project" value="InterPro"/>
</dbReference>
<evidence type="ECO:0000313" key="6">
    <source>
        <dbReference type="EMBL" id="NNU44041.1"/>
    </source>
</evidence>
<dbReference type="InterPro" id="IPR011006">
    <property type="entry name" value="CheY-like_superfamily"/>
</dbReference>
<keyword evidence="1 3" id="KW-0597">Phosphoprotein</keyword>
<dbReference type="PROSITE" id="PS50043">
    <property type="entry name" value="HTH_LUXR_2"/>
    <property type="match status" value="1"/>
</dbReference>
<dbReference type="CDD" id="cd06170">
    <property type="entry name" value="LuxR_C_like"/>
    <property type="match status" value="1"/>
</dbReference>